<feature type="domain" description="Helix-turn-helix" evidence="1">
    <location>
        <begin position="40"/>
        <end position="86"/>
    </location>
</feature>
<evidence type="ECO:0000259" key="1">
    <source>
        <dbReference type="Pfam" id="PF12728"/>
    </source>
</evidence>
<dbReference type="NCBIfam" id="TIGR01764">
    <property type="entry name" value="excise"/>
    <property type="match status" value="1"/>
</dbReference>
<dbReference type="Pfam" id="PF12728">
    <property type="entry name" value="HTH_17"/>
    <property type="match status" value="1"/>
</dbReference>
<dbReference type="OrthoDB" id="597977at2"/>
<accession>A0A4R0NW22</accession>
<dbReference type="InterPro" id="IPR010093">
    <property type="entry name" value="SinI_DNA-bd"/>
</dbReference>
<dbReference type="InterPro" id="IPR041657">
    <property type="entry name" value="HTH_17"/>
</dbReference>
<keyword evidence="2" id="KW-0238">DNA-binding</keyword>
<reference evidence="2 3" key="1">
    <citation type="submission" date="2019-02" db="EMBL/GenBank/DDBJ databases">
        <title>Pedobacter sp. RP-3-11 sp. nov., isolated from Arctic soil.</title>
        <authorList>
            <person name="Dahal R.H."/>
        </authorList>
    </citation>
    <scope>NUCLEOTIDE SEQUENCE [LARGE SCALE GENOMIC DNA]</scope>
    <source>
        <strain evidence="2 3">RP-3-11</strain>
    </source>
</reference>
<sequence>MKTTFDDLPRAVEKINEKLDKMYQLLLAKENLKDESAEQFLNINQAATMLTLSVNTIYSKVHNRQIPYYKQGKRLYFSRSDLTKWIISIRHLQQRKFKIVVKIY</sequence>
<dbReference type="AlphaFoldDB" id="A0A4R0NW22"/>
<evidence type="ECO:0000313" key="3">
    <source>
        <dbReference type="Proteomes" id="UP000291485"/>
    </source>
</evidence>
<evidence type="ECO:0000313" key="2">
    <source>
        <dbReference type="EMBL" id="TCD05880.1"/>
    </source>
</evidence>
<comment type="caution">
    <text evidence="2">The sequence shown here is derived from an EMBL/GenBank/DDBJ whole genome shotgun (WGS) entry which is preliminary data.</text>
</comment>
<organism evidence="2 3">
    <name type="scientific">Pedobacter frigidisoli</name>
    <dbReference type="NCBI Taxonomy" id="2530455"/>
    <lineage>
        <taxon>Bacteria</taxon>
        <taxon>Pseudomonadati</taxon>
        <taxon>Bacteroidota</taxon>
        <taxon>Sphingobacteriia</taxon>
        <taxon>Sphingobacteriales</taxon>
        <taxon>Sphingobacteriaceae</taxon>
        <taxon>Pedobacter</taxon>
    </lineage>
</organism>
<name>A0A4R0NW22_9SPHI</name>
<proteinExistence type="predicted"/>
<dbReference type="EMBL" id="SJSN01000012">
    <property type="protein sequence ID" value="TCD05880.1"/>
    <property type="molecule type" value="Genomic_DNA"/>
</dbReference>
<dbReference type="SUPFAM" id="SSF46955">
    <property type="entry name" value="Putative DNA-binding domain"/>
    <property type="match status" value="1"/>
</dbReference>
<dbReference type="Proteomes" id="UP000291485">
    <property type="component" value="Unassembled WGS sequence"/>
</dbReference>
<keyword evidence="3" id="KW-1185">Reference proteome</keyword>
<dbReference type="InterPro" id="IPR009061">
    <property type="entry name" value="DNA-bd_dom_put_sf"/>
</dbReference>
<protein>
    <submittedName>
        <fullName evidence="2">DNA-binding protein</fullName>
    </submittedName>
</protein>
<gene>
    <name evidence="2" type="ORF">EZ449_15575</name>
</gene>
<dbReference type="GO" id="GO:0003677">
    <property type="term" value="F:DNA binding"/>
    <property type="evidence" value="ECO:0007669"/>
    <property type="project" value="UniProtKB-KW"/>
</dbReference>
<dbReference type="RefSeq" id="WP_131560482.1">
    <property type="nucleotide sequence ID" value="NZ_SJSN01000012.1"/>
</dbReference>